<dbReference type="GO" id="GO:0003724">
    <property type="term" value="F:RNA helicase activity"/>
    <property type="evidence" value="ECO:0007669"/>
    <property type="project" value="UniProtKB-UniRule"/>
</dbReference>
<dbReference type="EC" id="3.6.4.13" evidence="7"/>
<feature type="compositionally biased region" description="Polar residues" evidence="9">
    <location>
        <begin position="456"/>
        <end position="482"/>
    </location>
</feature>
<dbReference type="InterPro" id="IPR011545">
    <property type="entry name" value="DEAD/DEAH_box_helicase_dom"/>
</dbReference>
<evidence type="ECO:0000256" key="3">
    <source>
        <dbReference type="ARBA" id="ARBA00022801"/>
    </source>
</evidence>
<protein>
    <recommendedName>
        <fullName evidence="7">ATP-dependent RNA helicase RhlE</fullName>
        <ecNumber evidence="7">3.6.4.13</ecNumber>
    </recommendedName>
</protein>
<name>A0A0S2K7T1_9GAMM</name>
<feature type="region of interest" description="Disordered" evidence="9">
    <location>
        <begin position="370"/>
        <end position="521"/>
    </location>
</feature>
<feature type="domain" description="Helicase ATP-binding" evidence="10">
    <location>
        <begin position="32"/>
        <end position="206"/>
    </location>
</feature>
<dbReference type="CDD" id="cd18787">
    <property type="entry name" value="SF2_C_DEAD"/>
    <property type="match status" value="1"/>
</dbReference>
<feature type="compositionally biased region" description="Polar residues" evidence="9">
    <location>
        <begin position="410"/>
        <end position="427"/>
    </location>
</feature>
<keyword evidence="14" id="KW-1185">Reference proteome</keyword>
<dbReference type="PANTHER" id="PTHR47959:SF13">
    <property type="entry name" value="ATP-DEPENDENT RNA HELICASE RHLE"/>
    <property type="match status" value="1"/>
</dbReference>
<organism evidence="13 14">
    <name type="scientific">Pseudoalteromonas phenolica</name>
    <dbReference type="NCBI Taxonomy" id="161398"/>
    <lineage>
        <taxon>Bacteria</taxon>
        <taxon>Pseudomonadati</taxon>
        <taxon>Pseudomonadota</taxon>
        <taxon>Gammaproteobacteria</taxon>
        <taxon>Alteromonadales</taxon>
        <taxon>Pseudoalteromonadaceae</taxon>
        <taxon>Pseudoalteromonas</taxon>
    </lineage>
</organism>
<dbReference type="Gene3D" id="3.40.50.300">
    <property type="entry name" value="P-loop containing nucleotide triphosphate hydrolases"/>
    <property type="match status" value="2"/>
</dbReference>
<dbReference type="PROSITE" id="PS51192">
    <property type="entry name" value="HELICASE_ATP_BIND_1"/>
    <property type="match status" value="1"/>
</dbReference>
<evidence type="ECO:0000313" key="13">
    <source>
        <dbReference type="EMBL" id="ALO44444.1"/>
    </source>
</evidence>
<evidence type="ECO:0000256" key="6">
    <source>
        <dbReference type="ARBA" id="ARBA00047984"/>
    </source>
</evidence>
<dbReference type="SUPFAM" id="SSF52540">
    <property type="entry name" value="P-loop containing nucleoside triphosphate hydrolases"/>
    <property type="match status" value="1"/>
</dbReference>
<keyword evidence="5 7" id="KW-0067">ATP-binding</keyword>
<feature type="domain" description="DEAD-box RNA helicase Q" evidence="12">
    <location>
        <begin position="1"/>
        <end position="29"/>
    </location>
</feature>
<dbReference type="InterPro" id="IPR000629">
    <property type="entry name" value="RNA-helicase_DEAD-box_CS"/>
</dbReference>
<dbReference type="InterPro" id="IPR050079">
    <property type="entry name" value="DEAD_box_RNA_helicase"/>
</dbReference>
<dbReference type="Proteomes" id="UP000061457">
    <property type="component" value="Chromosome II"/>
</dbReference>
<feature type="compositionally biased region" description="Basic residues" evidence="9">
    <location>
        <begin position="390"/>
        <end position="401"/>
    </location>
</feature>
<evidence type="ECO:0000256" key="1">
    <source>
        <dbReference type="ARBA" id="ARBA00022490"/>
    </source>
</evidence>
<dbReference type="InterPro" id="IPR014001">
    <property type="entry name" value="Helicase_ATP-bd"/>
</dbReference>
<dbReference type="OrthoDB" id="9805696at2"/>
<dbReference type="InterPro" id="IPR028622">
    <property type="entry name" value="DEAD_helicase_RhlE"/>
</dbReference>
<keyword evidence="3 7" id="KW-0378">Hydrolase</keyword>
<evidence type="ECO:0000259" key="11">
    <source>
        <dbReference type="PROSITE" id="PS51194"/>
    </source>
</evidence>
<evidence type="ECO:0000256" key="2">
    <source>
        <dbReference type="ARBA" id="ARBA00022741"/>
    </source>
</evidence>
<comment type="similarity">
    <text evidence="7">Belongs to the DEAD box helicase family. RhlE subfamily.</text>
</comment>
<dbReference type="Pfam" id="PF00270">
    <property type="entry name" value="DEAD"/>
    <property type="match status" value="1"/>
</dbReference>
<dbReference type="PANTHER" id="PTHR47959">
    <property type="entry name" value="ATP-DEPENDENT RNA HELICASE RHLE-RELATED"/>
    <property type="match status" value="1"/>
</dbReference>
<comment type="function">
    <text evidence="7">DEAD-box RNA helicase involved in ribosome assembly. Has RNA-dependent ATPase activity and unwinds double-stranded RNA.</text>
</comment>
<evidence type="ECO:0000259" key="12">
    <source>
        <dbReference type="PROSITE" id="PS51195"/>
    </source>
</evidence>
<feature type="short sequence motif" description="Q motif" evidence="8">
    <location>
        <begin position="1"/>
        <end position="29"/>
    </location>
</feature>
<evidence type="ECO:0000256" key="4">
    <source>
        <dbReference type="ARBA" id="ARBA00022806"/>
    </source>
</evidence>
<evidence type="ECO:0000313" key="14">
    <source>
        <dbReference type="Proteomes" id="UP000061457"/>
    </source>
</evidence>
<dbReference type="KEGG" id="pphe:PP2015_3976"/>
<dbReference type="GO" id="GO:0016887">
    <property type="term" value="F:ATP hydrolysis activity"/>
    <property type="evidence" value="ECO:0007669"/>
    <property type="project" value="RHEA"/>
</dbReference>
<dbReference type="InterPro" id="IPR001650">
    <property type="entry name" value="Helicase_C-like"/>
</dbReference>
<evidence type="ECO:0000256" key="7">
    <source>
        <dbReference type="HAMAP-Rule" id="MF_00968"/>
    </source>
</evidence>
<keyword evidence="2 7" id="KW-0547">Nucleotide-binding</keyword>
<feature type="compositionally biased region" description="Low complexity" evidence="9">
    <location>
        <begin position="483"/>
        <end position="507"/>
    </location>
</feature>
<dbReference type="RefSeq" id="WP_058032300.1">
    <property type="nucleotide sequence ID" value="NZ_CP013188.1"/>
</dbReference>
<dbReference type="FunFam" id="3.40.50.300:FF:000108">
    <property type="entry name" value="ATP-dependent RNA helicase RhlE"/>
    <property type="match status" value="1"/>
</dbReference>
<sequence length="521" mass="57539">MQFSDLALSQNILQALTDKGYTQPTPIQAQAIPAVLEGRDVMAAAQTGTGKTAGFTLPMLELLSKGDKARANQVRALVLTPTRELADQVWQNVETYSQHLNLSTQVVYGGVKINPQMMKLRRGADILVATPGRLLDLFQQNAIKFDRLELFVLDEADRMLDMGFIHDIKRVIKLLPKNRQNLMFSATFSDEIRELAKGLINDPVEISVAPANSTVKSIEQSVYEVDRSKRTGLLKHLVKTHNWQQVLVFTRTKHGANRLVRDLEKAKIAAAAIHGNKSQNARMKALAGFKDGEVRVLVATDIVARGLDIQELPNVVNFDLPNVYEDYVHRIGRTGRAGATGEAVSFVTHEDADDLFGIERLIQELIPRKIEPGFEPQNPVPESKLDTRPLKKKKPKKPKKPKQVDGEQAKASTGNQQSKAKPNSSNAAKPKSKPRSQGNRVEGDKSNANKPRRNKPNSGNRKPQNGNNKPSGQGQRSEQGKANNSNRSNNSNRPSSGGRSRNGSNDSANKPKRSSYRNTRG</sequence>
<comment type="subcellular location">
    <subcellularLocation>
        <location evidence="7">Cytoplasm</location>
    </subcellularLocation>
</comment>
<dbReference type="PROSITE" id="PS51195">
    <property type="entry name" value="Q_MOTIF"/>
    <property type="match status" value="1"/>
</dbReference>
<accession>A0A0S2K7T1</accession>
<keyword evidence="4 7" id="KW-0347">Helicase</keyword>
<dbReference type="GO" id="GO:0005524">
    <property type="term" value="F:ATP binding"/>
    <property type="evidence" value="ECO:0007669"/>
    <property type="project" value="UniProtKB-UniRule"/>
</dbReference>
<dbReference type="GO" id="GO:0042255">
    <property type="term" value="P:ribosome assembly"/>
    <property type="evidence" value="ECO:0007669"/>
    <property type="project" value="InterPro"/>
</dbReference>
<proteinExistence type="inferred from homology"/>
<evidence type="ECO:0000256" key="5">
    <source>
        <dbReference type="ARBA" id="ARBA00022840"/>
    </source>
</evidence>
<dbReference type="GO" id="GO:0003676">
    <property type="term" value="F:nucleic acid binding"/>
    <property type="evidence" value="ECO:0007669"/>
    <property type="project" value="InterPro"/>
</dbReference>
<dbReference type="Pfam" id="PF00271">
    <property type="entry name" value="Helicase_C"/>
    <property type="match status" value="1"/>
</dbReference>
<dbReference type="STRING" id="161398.PP2015_3976"/>
<evidence type="ECO:0000256" key="9">
    <source>
        <dbReference type="SAM" id="MobiDB-lite"/>
    </source>
</evidence>
<dbReference type="PROSITE" id="PS51194">
    <property type="entry name" value="HELICASE_CTER"/>
    <property type="match status" value="1"/>
</dbReference>
<dbReference type="InterPro" id="IPR044742">
    <property type="entry name" value="DEAD/DEAH_RhlB"/>
</dbReference>
<reference evidence="13 14" key="1">
    <citation type="submission" date="2015-11" db="EMBL/GenBank/DDBJ databases">
        <authorList>
            <person name="Zhang Y."/>
            <person name="Guo Z."/>
        </authorList>
    </citation>
    <scope>NUCLEOTIDE SEQUENCE [LARGE SCALE GENOMIC DNA]</scope>
    <source>
        <strain evidence="13 14">KCTC 12086</strain>
    </source>
</reference>
<dbReference type="PATRIC" id="fig|161398.10.peg.4072"/>
<dbReference type="HAMAP" id="MF_00968">
    <property type="entry name" value="DEAD_helicase_RhlE"/>
    <property type="match status" value="1"/>
</dbReference>
<dbReference type="SMART" id="SM00487">
    <property type="entry name" value="DEXDc"/>
    <property type="match status" value="1"/>
</dbReference>
<dbReference type="GO" id="GO:0005829">
    <property type="term" value="C:cytosol"/>
    <property type="evidence" value="ECO:0007669"/>
    <property type="project" value="TreeGrafter"/>
</dbReference>
<dbReference type="SMART" id="SM00490">
    <property type="entry name" value="HELICc"/>
    <property type="match status" value="1"/>
</dbReference>
<evidence type="ECO:0000256" key="8">
    <source>
        <dbReference type="PROSITE-ProRule" id="PRU00552"/>
    </source>
</evidence>
<dbReference type="AlphaFoldDB" id="A0A0S2K7T1"/>
<dbReference type="EMBL" id="CP013188">
    <property type="protein sequence ID" value="ALO44444.1"/>
    <property type="molecule type" value="Genomic_DNA"/>
</dbReference>
<evidence type="ECO:0000259" key="10">
    <source>
        <dbReference type="PROSITE" id="PS51192"/>
    </source>
</evidence>
<comment type="catalytic activity">
    <reaction evidence="6 7">
        <text>ATP + H2O = ADP + phosphate + H(+)</text>
        <dbReference type="Rhea" id="RHEA:13065"/>
        <dbReference type="ChEBI" id="CHEBI:15377"/>
        <dbReference type="ChEBI" id="CHEBI:15378"/>
        <dbReference type="ChEBI" id="CHEBI:30616"/>
        <dbReference type="ChEBI" id="CHEBI:43474"/>
        <dbReference type="ChEBI" id="CHEBI:456216"/>
        <dbReference type="EC" id="3.6.4.13"/>
    </reaction>
</comment>
<keyword evidence="7" id="KW-0690">Ribosome biogenesis</keyword>
<gene>
    <name evidence="7" type="primary">rhlE</name>
    <name evidence="13" type="ORF">PP2015_3976</name>
</gene>
<dbReference type="InterPro" id="IPR014014">
    <property type="entry name" value="RNA_helicase_DEAD_Q_motif"/>
</dbReference>
<dbReference type="CDD" id="cd00268">
    <property type="entry name" value="DEADc"/>
    <property type="match status" value="1"/>
</dbReference>
<dbReference type="InterPro" id="IPR027417">
    <property type="entry name" value="P-loop_NTPase"/>
</dbReference>
<keyword evidence="1 7" id="KW-0963">Cytoplasm</keyword>
<feature type="compositionally biased region" description="Basic residues" evidence="9">
    <location>
        <begin position="510"/>
        <end position="521"/>
    </location>
</feature>
<dbReference type="GO" id="GO:0009266">
    <property type="term" value="P:response to temperature stimulus"/>
    <property type="evidence" value="ECO:0007669"/>
    <property type="project" value="UniProtKB-ARBA"/>
</dbReference>
<dbReference type="PROSITE" id="PS00039">
    <property type="entry name" value="DEAD_ATP_HELICASE"/>
    <property type="match status" value="1"/>
</dbReference>
<feature type="domain" description="Helicase C-terminal" evidence="11">
    <location>
        <begin position="217"/>
        <end position="386"/>
    </location>
</feature>
<dbReference type="FunFam" id="3.40.50.300:FF:000468">
    <property type="entry name" value="ATP-dependent RNA helicase RhlE"/>
    <property type="match status" value="1"/>
</dbReference>